<accession>A0A6V7H7E1</accession>
<dbReference type="EMBL" id="CAJDYZ010008304">
    <property type="protein sequence ID" value="CAD1475250.1"/>
    <property type="molecule type" value="Genomic_DNA"/>
</dbReference>
<evidence type="ECO:0000313" key="2">
    <source>
        <dbReference type="Proteomes" id="UP000752696"/>
    </source>
</evidence>
<dbReference type="Proteomes" id="UP000752696">
    <property type="component" value="Unassembled WGS sequence"/>
</dbReference>
<dbReference type="AlphaFoldDB" id="A0A6V7H7E1"/>
<reference evidence="1" key="1">
    <citation type="submission" date="2020-07" db="EMBL/GenBank/DDBJ databases">
        <authorList>
            <person name="Nazaruddin N."/>
        </authorList>
    </citation>
    <scope>NUCLEOTIDE SEQUENCE</scope>
</reference>
<evidence type="ECO:0008006" key="3">
    <source>
        <dbReference type="Google" id="ProtNLM"/>
    </source>
</evidence>
<feature type="non-terminal residue" evidence="1">
    <location>
        <position position="83"/>
    </location>
</feature>
<name>A0A6V7H7E1_9HYME</name>
<proteinExistence type="predicted"/>
<gene>
    <name evidence="1" type="ORF">MHI_LOCUS536063</name>
</gene>
<protein>
    <recommendedName>
        <fullName evidence="3">PiggyBac transposable element-derived protein domain-containing protein</fullName>
    </recommendedName>
</protein>
<sequence>MKKDTMARFSSLLYRSNEITLTIYKSKPKKKVFILSSKHKTVKIGNYSAKSLPETVEFYNKTKFRVDIADQMAKKYSVKMATS</sequence>
<dbReference type="OrthoDB" id="8123139at2759"/>
<comment type="caution">
    <text evidence="1">The sequence shown here is derived from an EMBL/GenBank/DDBJ whole genome shotgun (WGS) entry which is preliminary data.</text>
</comment>
<organism evidence="1 2">
    <name type="scientific">Heterotrigona itama</name>
    <dbReference type="NCBI Taxonomy" id="395501"/>
    <lineage>
        <taxon>Eukaryota</taxon>
        <taxon>Metazoa</taxon>
        <taxon>Ecdysozoa</taxon>
        <taxon>Arthropoda</taxon>
        <taxon>Hexapoda</taxon>
        <taxon>Insecta</taxon>
        <taxon>Pterygota</taxon>
        <taxon>Neoptera</taxon>
        <taxon>Endopterygota</taxon>
        <taxon>Hymenoptera</taxon>
        <taxon>Apocrita</taxon>
        <taxon>Aculeata</taxon>
        <taxon>Apoidea</taxon>
        <taxon>Anthophila</taxon>
        <taxon>Apidae</taxon>
        <taxon>Heterotrigona</taxon>
    </lineage>
</organism>
<keyword evidence="2" id="KW-1185">Reference proteome</keyword>
<evidence type="ECO:0000313" key="1">
    <source>
        <dbReference type="EMBL" id="CAD1475250.1"/>
    </source>
</evidence>